<dbReference type="SUPFAM" id="SSF55073">
    <property type="entry name" value="Nucleotide cyclase"/>
    <property type="match status" value="1"/>
</dbReference>
<accession>W4L715</accession>
<name>W4L715_ENTF1</name>
<proteinExistence type="predicted"/>
<dbReference type="GO" id="GO:0035556">
    <property type="term" value="P:intracellular signal transduction"/>
    <property type="evidence" value="ECO:0007669"/>
    <property type="project" value="InterPro"/>
</dbReference>
<sequence>GYASVDLCAYSSYVRDTRDDEVVRHVLTSFYSKVRYEILNTGGMLFESVGDQVNALFGMPEPTPSSCQDALACARALIDIGNSVSTTWQRHIDRVQHSQGVHIGMAIGDIQVVSLRPYGRAHLGAVSDALNMSARLQDQAGPSEIVISNSYYQSLPEPSKDGFEALEAIDAKNMGKINAWKLRVHPE</sequence>
<dbReference type="Gene3D" id="3.30.70.1230">
    <property type="entry name" value="Nucleotide cyclase"/>
    <property type="match status" value="1"/>
</dbReference>
<dbReference type="PROSITE" id="PS50125">
    <property type="entry name" value="GUANYLATE_CYCLASE_2"/>
    <property type="match status" value="1"/>
</dbReference>
<dbReference type="AlphaFoldDB" id="W4L715"/>
<keyword evidence="3" id="KW-1185">Reference proteome</keyword>
<evidence type="ECO:0000313" key="2">
    <source>
        <dbReference type="EMBL" id="ETW93704.1"/>
    </source>
</evidence>
<dbReference type="Pfam" id="PF00211">
    <property type="entry name" value="Guanylate_cyc"/>
    <property type="match status" value="1"/>
</dbReference>
<reference evidence="2 3" key="1">
    <citation type="journal article" date="2014" name="Nature">
        <title>An environmental bacterial taxon with a large and distinct metabolic repertoire.</title>
        <authorList>
            <person name="Wilson M.C."/>
            <person name="Mori T."/>
            <person name="Ruckert C."/>
            <person name="Uria A.R."/>
            <person name="Helf M.J."/>
            <person name="Takada K."/>
            <person name="Gernert C."/>
            <person name="Steffens U.A."/>
            <person name="Heycke N."/>
            <person name="Schmitt S."/>
            <person name="Rinke C."/>
            <person name="Helfrich E.J."/>
            <person name="Brachmann A.O."/>
            <person name="Gurgui C."/>
            <person name="Wakimoto T."/>
            <person name="Kracht M."/>
            <person name="Crusemann M."/>
            <person name="Hentschel U."/>
            <person name="Abe I."/>
            <person name="Matsunaga S."/>
            <person name="Kalinowski J."/>
            <person name="Takeyama H."/>
            <person name="Piel J."/>
        </authorList>
    </citation>
    <scope>NUCLEOTIDE SEQUENCE [LARGE SCALE GENOMIC DNA]</scope>
    <source>
        <strain evidence="3">TSY1</strain>
    </source>
</reference>
<dbReference type="CDD" id="cd07302">
    <property type="entry name" value="CHD"/>
    <property type="match status" value="1"/>
</dbReference>
<dbReference type="HOGENOM" id="CLU_1443811_0_0_7"/>
<dbReference type="GO" id="GO:0009190">
    <property type="term" value="P:cyclic nucleotide biosynthetic process"/>
    <property type="evidence" value="ECO:0007669"/>
    <property type="project" value="InterPro"/>
</dbReference>
<feature type="domain" description="Guanylate cyclase" evidence="1">
    <location>
        <begin position="1"/>
        <end position="137"/>
    </location>
</feature>
<evidence type="ECO:0000259" key="1">
    <source>
        <dbReference type="PROSITE" id="PS50125"/>
    </source>
</evidence>
<gene>
    <name evidence="2" type="ORF">ETSY1_38080</name>
</gene>
<feature type="non-terminal residue" evidence="2">
    <location>
        <position position="1"/>
    </location>
</feature>
<dbReference type="EMBL" id="AZHW01001188">
    <property type="protein sequence ID" value="ETW93704.1"/>
    <property type="molecule type" value="Genomic_DNA"/>
</dbReference>
<dbReference type="Proteomes" id="UP000019141">
    <property type="component" value="Unassembled WGS sequence"/>
</dbReference>
<organism evidence="2 3">
    <name type="scientific">Entotheonella factor</name>
    <dbReference type="NCBI Taxonomy" id="1429438"/>
    <lineage>
        <taxon>Bacteria</taxon>
        <taxon>Pseudomonadati</taxon>
        <taxon>Nitrospinota/Tectimicrobiota group</taxon>
        <taxon>Candidatus Tectimicrobiota</taxon>
        <taxon>Candidatus Entotheonellia</taxon>
        <taxon>Candidatus Entotheonellales</taxon>
        <taxon>Candidatus Entotheonellaceae</taxon>
        <taxon>Candidatus Entotheonella</taxon>
    </lineage>
</organism>
<comment type="caution">
    <text evidence="2">The sequence shown here is derived from an EMBL/GenBank/DDBJ whole genome shotgun (WGS) entry which is preliminary data.</text>
</comment>
<dbReference type="InterPro" id="IPR029787">
    <property type="entry name" value="Nucleotide_cyclase"/>
</dbReference>
<evidence type="ECO:0000313" key="3">
    <source>
        <dbReference type="Proteomes" id="UP000019141"/>
    </source>
</evidence>
<dbReference type="GO" id="GO:0004016">
    <property type="term" value="F:adenylate cyclase activity"/>
    <property type="evidence" value="ECO:0007669"/>
    <property type="project" value="UniProtKB-ARBA"/>
</dbReference>
<dbReference type="InterPro" id="IPR001054">
    <property type="entry name" value="A/G_cyclase"/>
</dbReference>
<protein>
    <recommendedName>
        <fullName evidence="1">Guanylate cyclase domain-containing protein</fullName>
    </recommendedName>
</protein>